<dbReference type="PROSITE" id="PS51865">
    <property type="entry name" value="PDZ_GRASP"/>
    <property type="match status" value="1"/>
</dbReference>
<gene>
    <name evidence="7" type="ORF">G210_2923</name>
</gene>
<sequence>MFISGGLSISKYRFSSMMNIPNVVKIVMVWYNTLTRRKKKKITFVSLKFLFFFLSLVNKKLFFNNQTMFSFAKKLVDRLEGNTSNDSGVKDSYFKNATEINNKGYALRVLNVVPHSTAHQKGFEAWFDYIIRINNHELPMLYPSLSNYSYSINEDGTINYGGNATSEQAASINFELLMQEINTLAKHEQELVVDVWSAKGGIIRQISLPLTKYEPTEQNDEQDQSVHKLFVDNFKQIGLTLESQHLNTATYVWRILTTHQGSPAFMSQLVPYSDYIIGCDSAFPTDENGKGLLAKGGESLLSKTVLNYYNYHYSISQEDEIPITLYVYNHDYDILRPVTINLSRHWGTGHNRGILGCDVGYGLLHRIPEVVGKFDNNSIVEDVLFENEQNVGYQAQQPQQPISSYVPPTVVEENLITSAPPVMGAAPGAVPPPPRAGAARKKKHVVDKSALEGLDDYMNEELERSKKLDVSTKVGDGSSTATPPPPPPPQAK</sequence>
<dbReference type="PANTHER" id="PTHR12893:SF0">
    <property type="entry name" value="GRASP65"/>
    <property type="match status" value="1"/>
</dbReference>
<dbReference type="Pfam" id="PF04495">
    <property type="entry name" value="GRASP55_65"/>
    <property type="match status" value="1"/>
</dbReference>
<dbReference type="InterPro" id="IPR036034">
    <property type="entry name" value="PDZ_sf"/>
</dbReference>
<reference evidence="7 8" key="1">
    <citation type="submission" date="2013-02" db="EMBL/GenBank/DDBJ databases">
        <title>Genome sequence of Candida maltosa Xu316, a potential industrial strain for xylitol and ethanol production.</title>
        <authorList>
            <person name="Yu J."/>
            <person name="Wang Q."/>
            <person name="Geng X."/>
            <person name="Bao W."/>
            <person name="He P."/>
            <person name="Cai J."/>
        </authorList>
    </citation>
    <scope>NUCLEOTIDE SEQUENCE [LARGE SCALE GENOMIC DNA]</scope>
    <source>
        <strain evidence="8">Xu316</strain>
    </source>
</reference>
<evidence type="ECO:0000256" key="4">
    <source>
        <dbReference type="ARBA" id="ARBA00023136"/>
    </source>
</evidence>
<evidence type="ECO:0000259" key="6">
    <source>
        <dbReference type="PROSITE" id="PS51865"/>
    </source>
</evidence>
<protein>
    <recommendedName>
        <fullName evidence="6">PDZ GRASP-type domain-containing protein</fullName>
    </recommendedName>
</protein>
<keyword evidence="8" id="KW-1185">Reference proteome</keyword>
<evidence type="ECO:0000313" key="8">
    <source>
        <dbReference type="Proteomes" id="UP000011777"/>
    </source>
</evidence>
<dbReference type="GO" id="GO:0007030">
    <property type="term" value="P:Golgi organization"/>
    <property type="evidence" value="ECO:0007669"/>
    <property type="project" value="TreeGrafter"/>
</dbReference>
<dbReference type="PANTHER" id="PTHR12893">
    <property type="entry name" value="GOLGI REASSEMBLY STACKING PROTEIN GRASP"/>
    <property type="match status" value="1"/>
</dbReference>
<evidence type="ECO:0000256" key="1">
    <source>
        <dbReference type="ARBA" id="ARBA00004394"/>
    </source>
</evidence>
<name>M3JWN3_CANMX</name>
<organism evidence="7 8">
    <name type="scientific">Candida maltosa (strain Xu316)</name>
    <name type="common">Yeast</name>
    <dbReference type="NCBI Taxonomy" id="1245528"/>
    <lineage>
        <taxon>Eukaryota</taxon>
        <taxon>Fungi</taxon>
        <taxon>Dikarya</taxon>
        <taxon>Ascomycota</taxon>
        <taxon>Saccharomycotina</taxon>
        <taxon>Pichiomycetes</taxon>
        <taxon>Debaryomycetaceae</taxon>
        <taxon>Candida/Lodderomyces clade</taxon>
        <taxon>Candida</taxon>
    </lineage>
</organism>
<dbReference type="InterPro" id="IPR024958">
    <property type="entry name" value="GRASP_PDZ"/>
</dbReference>
<keyword evidence="4" id="KW-0472">Membrane</keyword>
<dbReference type="HOGENOM" id="CLU_657398_0_0_1"/>
<dbReference type="AlphaFoldDB" id="M3JWN3"/>
<dbReference type="OrthoDB" id="3318at2759"/>
<feature type="domain" description="PDZ GRASP-type" evidence="6">
    <location>
        <begin position="251"/>
        <end position="364"/>
    </location>
</feature>
<comment type="caution">
    <text evidence="7">The sequence shown here is derived from an EMBL/GenBank/DDBJ whole genome shotgun (WGS) entry which is preliminary data.</text>
</comment>
<dbReference type="EMBL" id="AOGT01001867">
    <property type="protein sequence ID" value="EMG46819.1"/>
    <property type="molecule type" value="Genomic_DNA"/>
</dbReference>
<feature type="region of interest" description="Disordered" evidence="5">
    <location>
        <begin position="426"/>
        <end position="492"/>
    </location>
</feature>
<accession>M3JWN3</accession>
<keyword evidence="2" id="KW-0677">Repeat</keyword>
<dbReference type="InterPro" id="IPR007583">
    <property type="entry name" value="GRASP55_65"/>
</dbReference>
<feature type="compositionally biased region" description="Basic and acidic residues" evidence="5">
    <location>
        <begin position="461"/>
        <end position="470"/>
    </location>
</feature>
<evidence type="ECO:0000256" key="3">
    <source>
        <dbReference type="ARBA" id="ARBA00023034"/>
    </source>
</evidence>
<dbReference type="STRING" id="1245528.M3JWN3"/>
<dbReference type="OMA" id="SSTQHIW"/>
<dbReference type="Gene3D" id="2.30.42.10">
    <property type="match status" value="2"/>
</dbReference>
<evidence type="ECO:0000313" key="7">
    <source>
        <dbReference type="EMBL" id="EMG46819.1"/>
    </source>
</evidence>
<comment type="subcellular location">
    <subcellularLocation>
        <location evidence="1">Golgi apparatus membrane</location>
    </subcellularLocation>
</comment>
<proteinExistence type="predicted"/>
<keyword evidence="3" id="KW-0333">Golgi apparatus</keyword>
<dbReference type="eggNOG" id="KOG3834">
    <property type="taxonomic scope" value="Eukaryota"/>
</dbReference>
<dbReference type="Proteomes" id="UP000011777">
    <property type="component" value="Unassembled WGS sequence"/>
</dbReference>
<dbReference type="GO" id="GO:0000139">
    <property type="term" value="C:Golgi membrane"/>
    <property type="evidence" value="ECO:0007669"/>
    <property type="project" value="UniProtKB-SubCell"/>
</dbReference>
<feature type="compositionally biased region" description="Pro residues" evidence="5">
    <location>
        <begin position="482"/>
        <end position="492"/>
    </location>
</feature>
<evidence type="ECO:0000256" key="2">
    <source>
        <dbReference type="ARBA" id="ARBA00022737"/>
    </source>
</evidence>
<evidence type="ECO:0000256" key="5">
    <source>
        <dbReference type="SAM" id="MobiDB-lite"/>
    </source>
</evidence>